<accession>A0AAU7RN52</accession>
<dbReference type="RefSeq" id="WP_349956205.1">
    <property type="nucleotide sequence ID" value="NZ_CP157960.1"/>
</dbReference>
<proteinExistence type="predicted"/>
<reference evidence="1" key="1">
    <citation type="submission" date="2024-06" db="EMBL/GenBank/DDBJ databases">
        <authorList>
            <person name="Li T."/>
            <person name="Gao R."/>
        </authorList>
    </citation>
    <scope>NUCLEOTIDE SEQUENCE</scope>
    <source>
        <strain evidence="1">ZPR3</strain>
    </source>
</reference>
<protein>
    <submittedName>
        <fullName evidence="1">Uncharacterized protein</fullName>
    </submittedName>
</protein>
<gene>
    <name evidence="1" type="ORF">ABM479_12115</name>
</gene>
<evidence type="ECO:0000313" key="1">
    <source>
        <dbReference type="EMBL" id="XBT91558.1"/>
    </source>
</evidence>
<organism evidence="1">
    <name type="scientific">Rhizobium sp. ZPR3</name>
    <dbReference type="NCBI Taxonomy" id="3158967"/>
    <lineage>
        <taxon>Bacteria</taxon>
        <taxon>Pseudomonadati</taxon>
        <taxon>Pseudomonadota</taxon>
        <taxon>Alphaproteobacteria</taxon>
        <taxon>Hyphomicrobiales</taxon>
        <taxon>Rhizobiaceae</taxon>
        <taxon>Rhizobium/Agrobacterium group</taxon>
        <taxon>Rhizobium</taxon>
    </lineage>
</organism>
<name>A0AAU7RN52_9HYPH</name>
<dbReference type="AlphaFoldDB" id="A0AAU7RN52"/>
<dbReference type="EMBL" id="CP157960">
    <property type="protein sequence ID" value="XBT91558.1"/>
    <property type="molecule type" value="Genomic_DNA"/>
</dbReference>
<sequence>MNQDTIDRLDTISQQLRDRALALSQSQSQEGQDHALMMSALATLAAAVRTLDDDVARLDGPKGIGAAGS</sequence>